<feature type="transmembrane region" description="Helical" evidence="10">
    <location>
        <begin position="49"/>
        <end position="71"/>
    </location>
</feature>
<dbReference type="GO" id="GO:0004984">
    <property type="term" value="F:olfactory receptor activity"/>
    <property type="evidence" value="ECO:0007669"/>
    <property type="project" value="InterPro"/>
</dbReference>
<dbReference type="OrthoDB" id="6604226at2759"/>
<name>A0A4E0RMJ6_9HYME</name>
<feature type="transmembrane region" description="Helical" evidence="10">
    <location>
        <begin position="297"/>
        <end position="321"/>
    </location>
</feature>
<evidence type="ECO:0000256" key="10">
    <source>
        <dbReference type="RuleBase" id="RU351113"/>
    </source>
</evidence>
<comment type="subcellular location">
    <subcellularLocation>
        <location evidence="1 10">Cell membrane</location>
        <topology evidence="1 10">Multi-pass membrane protein</topology>
    </subcellularLocation>
</comment>
<protein>
    <recommendedName>
        <fullName evidence="10">Odorant receptor</fullName>
    </recommendedName>
</protein>
<keyword evidence="8 10" id="KW-0675">Receptor</keyword>
<evidence type="ECO:0000256" key="9">
    <source>
        <dbReference type="ARBA" id="ARBA00023224"/>
    </source>
</evidence>
<evidence type="ECO:0000313" key="11">
    <source>
        <dbReference type="EMBL" id="THK32988.1"/>
    </source>
</evidence>
<organism evidence="11 12">
    <name type="scientific">Diachasma alloeum</name>
    <dbReference type="NCBI Taxonomy" id="454923"/>
    <lineage>
        <taxon>Eukaryota</taxon>
        <taxon>Metazoa</taxon>
        <taxon>Ecdysozoa</taxon>
        <taxon>Arthropoda</taxon>
        <taxon>Hexapoda</taxon>
        <taxon>Insecta</taxon>
        <taxon>Pterygota</taxon>
        <taxon>Neoptera</taxon>
        <taxon>Endopterygota</taxon>
        <taxon>Hymenoptera</taxon>
        <taxon>Apocrita</taxon>
        <taxon>Ichneumonoidea</taxon>
        <taxon>Braconidae</taxon>
        <taxon>Opiinae</taxon>
        <taxon>Diachasma</taxon>
    </lineage>
</organism>
<reference evidence="11" key="1">
    <citation type="submission" date="2019-02" db="EMBL/GenBank/DDBJ databases">
        <title>Genome of the parasitoid wasp Diachasma alloeum, an emerging model for ecological speciation and transitions to asexual reproduction.</title>
        <authorList>
            <person name="Robertson H.M."/>
            <person name="Walden K.K."/>
            <person name="Tvedte E.S."/>
            <person name="Hood G.R."/>
            <person name="Feder J.L."/>
            <person name="Forbes A.A."/>
            <person name="Logsdon J.M."/>
            <person name="Mcelroy K.E."/>
        </authorList>
    </citation>
    <scope>NUCLEOTIDE SEQUENCE [LARGE SCALE GENOMIC DNA]</scope>
    <source>
        <strain evidence="11">Michigan</strain>
    </source>
</reference>
<keyword evidence="4 10" id="KW-0812">Transmembrane</keyword>
<keyword evidence="2" id="KW-1003">Cell membrane</keyword>
<dbReference type="GO" id="GO:0005549">
    <property type="term" value="F:odorant binding"/>
    <property type="evidence" value="ECO:0007669"/>
    <property type="project" value="InterPro"/>
</dbReference>
<feature type="transmembrane region" description="Helical" evidence="10">
    <location>
        <begin position="20"/>
        <end position="37"/>
    </location>
</feature>
<dbReference type="CTD" id="23687524"/>
<dbReference type="AlphaFoldDB" id="A0A4E0RMJ6"/>
<dbReference type="KEGG" id="dam:107037041"/>
<dbReference type="PANTHER" id="PTHR21137">
    <property type="entry name" value="ODORANT RECEPTOR"/>
    <property type="match status" value="1"/>
</dbReference>
<keyword evidence="5 10" id="KW-0552">Olfaction</keyword>
<comment type="caution">
    <text evidence="10">Lacks conserved residue(s) required for the propagation of feature annotation.</text>
</comment>
<accession>A0A4E0RMJ6</accession>
<evidence type="ECO:0000256" key="5">
    <source>
        <dbReference type="ARBA" id="ARBA00022725"/>
    </source>
</evidence>
<evidence type="ECO:0000313" key="12">
    <source>
        <dbReference type="Proteomes" id="UP000297026"/>
    </source>
</evidence>
<evidence type="ECO:0000256" key="6">
    <source>
        <dbReference type="ARBA" id="ARBA00022989"/>
    </source>
</evidence>
<keyword evidence="3 10" id="KW-0716">Sensory transduction</keyword>
<feature type="transmembrane region" description="Helical" evidence="10">
    <location>
        <begin position="83"/>
        <end position="101"/>
    </location>
</feature>
<keyword evidence="7 10" id="KW-0472">Membrane</keyword>
<evidence type="ECO:0000256" key="2">
    <source>
        <dbReference type="ARBA" id="ARBA00022475"/>
    </source>
</evidence>
<comment type="similarity">
    <text evidence="10">Belongs to the insect chemoreceptor superfamily. Heteromeric odorant receptor channel (TC 1.A.69) family.</text>
</comment>
<evidence type="ECO:0000256" key="3">
    <source>
        <dbReference type="ARBA" id="ARBA00022606"/>
    </source>
</evidence>
<evidence type="ECO:0000256" key="1">
    <source>
        <dbReference type="ARBA" id="ARBA00004651"/>
    </source>
</evidence>
<keyword evidence="9 10" id="KW-0807">Transducer</keyword>
<dbReference type="EMBL" id="ML158595">
    <property type="protein sequence ID" value="THK32988.1"/>
    <property type="molecule type" value="Genomic_DNA"/>
</dbReference>
<keyword evidence="6 10" id="KW-1133">Transmembrane helix</keyword>
<dbReference type="Pfam" id="PF02949">
    <property type="entry name" value="7tm_6"/>
    <property type="match status" value="1"/>
</dbReference>
<proteinExistence type="inferred from homology"/>
<dbReference type="InterPro" id="IPR004117">
    <property type="entry name" value="7tm6_olfct_rcpt"/>
</dbReference>
<dbReference type="Proteomes" id="UP000297026">
    <property type="component" value="Unassembled WGS sequence"/>
</dbReference>
<evidence type="ECO:0000256" key="8">
    <source>
        <dbReference type="ARBA" id="ARBA00023170"/>
    </source>
</evidence>
<feature type="transmembrane region" description="Helical" evidence="10">
    <location>
        <begin position="142"/>
        <end position="161"/>
    </location>
</feature>
<dbReference type="GeneID" id="107037041"/>
<evidence type="ECO:0000256" key="7">
    <source>
        <dbReference type="ARBA" id="ARBA00023136"/>
    </source>
</evidence>
<keyword evidence="12" id="KW-1185">Reference proteome</keyword>
<dbReference type="GO" id="GO:0007165">
    <property type="term" value="P:signal transduction"/>
    <property type="evidence" value="ECO:0007669"/>
    <property type="project" value="UniProtKB-KW"/>
</dbReference>
<evidence type="ECO:0000256" key="4">
    <source>
        <dbReference type="ARBA" id="ARBA00022692"/>
    </source>
</evidence>
<dbReference type="PANTHER" id="PTHR21137:SF35">
    <property type="entry name" value="ODORANT RECEPTOR 19A-RELATED"/>
    <property type="match status" value="1"/>
</dbReference>
<feature type="transmembrane region" description="Helical" evidence="10">
    <location>
        <begin position="333"/>
        <end position="357"/>
    </location>
</feature>
<sequence length="428" mass="49286">MSRKESQVEKKNVFPIDKSYLYFTLNVLSCLGIWNPYKEKGRKYWLYQLYIMYYCVVIMMLRILTVLVRALNSTNSTQFFQEFSLLAVLICDAIKGFTFIFHRPEVLTILGIFNWERHILGTEQIKYYRNKVITTAMLASKIFTIAVAIFLTNYFLFYFYVIWKYSDYDVKKLPIGSPPLKYCFILTNYWVALGIDFVIFTALGLSAVCHDAFIMGVLINLMGQLKILNFRVEKSSMTNLIKSSDEEVEENSKFTQFECVERECNDESVKLDPNEELINCIRHHQQLLKILDIFKHIYNIVLLPQLSVSLILIIISGLQMILVKDGGNLDGTLVAVVFCITAIIQLFAFCWGGNIILVESDKTSFAIYSSQWYDRDLVYRNNVKIFLSLVRNPLIVSAGGLFDLSAVTFKNILAKAYSGVAVLQNVQD</sequence>
<dbReference type="GO" id="GO:0005886">
    <property type="term" value="C:plasma membrane"/>
    <property type="evidence" value="ECO:0007669"/>
    <property type="project" value="UniProtKB-SubCell"/>
</dbReference>
<gene>
    <name evidence="11" type="primary">Or121</name>
    <name evidence="11" type="ORF">DALL_DALL000163</name>
</gene>